<keyword evidence="2" id="KW-0472">Membrane</keyword>
<feature type="compositionally biased region" description="Polar residues" evidence="1">
    <location>
        <begin position="146"/>
        <end position="184"/>
    </location>
</feature>
<accession>A0A6A6VYA9</accession>
<dbReference type="GO" id="GO:0005640">
    <property type="term" value="C:nuclear outer membrane"/>
    <property type="evidence" value="ECO:0007669"/>
    <property type="project" value="TreeGrafter"/>
</dbReference>
<feature type="region of interest" description="Disordered" evidence="1">
    <location>
        <begin position="122"/>
        <end position="268"/>
    </location>
</feature>
<dbReference type="GO" id="GO:0030474">
    <property type="term" value="P:spindle pole body duplication"/>
    <property type="evidence" value="ECO:0007669"/>
    <property type="project" value="TreeGrafter"/>
</dbReference>
<gene>
    <name evidence="3" type="ORF">EJ05DRAFT_503750</name>
</gene>
<dbReference type="PANTHER" id="PTHR28003">
    <property type="entry name" value="NUCLEOPORIN POM34"/>
    <property type="match status" value="1"/>
</dbReference>
<dbReference type="InterPro" id="IPR012578">
    <property type="entry name" value="Nucl_pore_cmplx"/>
</dbReference>
<feature type="compositionally biased region" description="Low complexity" evidence="1">
    <location>
        <begin position="223"/>
        <end position="245"/>
    </location>
</feature>
<dbReference type="GO" id="GO:0006606">
    <property type="term" value="P:protein import into nucleus"/>
    <property type="evidence" value="ECO:0007669"/>
    <property type="project" value="TreeGrafter"/>
</dbReference>
<dbReference type="Pfam" id="PF08058">
    <property type="entry name" value="NPCC"/>
    <property type="match status" value="1"/>
</dbReference>
<evidence type="ECO:0000256" key="2">
    <source>
        <dbReference type="SAM" id="Phobius"/>
    </source>
</evidence>
<dbReference type="EMBL" id="ML996579">
    <property type="protein sequence ID" value="KAF2754806.1"/>
    <property type="molecule type" value="Genomic_DNA"/>
</dbReference>
<evidence type="ECO:0000313" key="3">
    <source>
        <dbReference type="EMBL" id="KAF2754806.1"/>
    </source>
</evidence>
<dbReference type="GO" id="GO:0070762">
    <property type="term" value="C:nuclear pore transmembrane ring"/>
    <property type="evidence" value="ECO:0007669"/>
    <property type="project" value="TreeGrafter"/>
</dbReference>
<proteinExistence type="predicted"/>
<keyword evidence="4" id="KW-1185">Reference proteome</keyword>
<name>A0A6A6VYA9_9PEZI</name>
<reference evidence="3" key="1">
    <citation type="journal article" date="2020" name="Stud. Mycol.">
        <title>101 Dothideomycetes genomes: a test case for predicting lifestyles and emergence of pathogens.</title>
        <authorList>
            <person name="Haridas S."/>
            <person name="Albert R."/>
            <person name="Binder M."/>
            <person name="Bloem J."/>
            <person name="Labutti K."/>
            <person name="Salamov A."/>
            <person name="Andreopoulos B."/>
            <person name="Baker S."/>
            <person name="Barry K."/>
            <person name="Bills G."/>
            <person name="Bluhm B."/>
            <person name="Cannon C."/>
            <person name="Castanera R."/>
            <person name="Culley D."/>
            <person name="Daum C."/>
            <person name="Ezra D."/>
            <person name="Gonzalez J."/>
            <person name="Henrissat B."/>
            <person name="Kuo A."/>
            <person name="Liang C."/>
            <person name="Lipzen A."/>
            <person name="Lutzoni F."/>
            <person name="Magnuson J."/>
            <person name="Mondo S."/>
            <person name="Nolan M."/>
            <person name="Ohm R."/>
            <person name="Pangilinan J."/>
            <person name="Park H.-J."/>
            <person name="Ramirez L."/>
            <person name="Alfaro M."/>
            <person name="Sun H."/>
            <person name="Tritt A."/>
            <person name="Yoshinaga Y."/>
            <person name="Zwiers L.-H."/>
            <person name="Turgeon B."/>
            <person name="Goodwin S."/>
            <person name="Spatafora J."/>
            <person name="Crous P."/>
            <person name="Grigoriev I."/>
        </authorList>
    </citation>
    <scope>NUCLEOTIDE SEQUENCE</scope>
    <source>
        <strain evidence="3">CBS 121739</strain>
    </source>
</reference>
<dbReference type="PANTHER" id="PTHR28003:SF1">
    <property type="entry name" value="NUCLEOPORIN POM34"/>
    <property type="match status" value="1"/>
</dbReference>
<evidence type="ECO:0000256" key="1">
    <source>
        <dbReference type="SAM" id="MobiDB-lite"/>
    </source>
</evidence>
<evidence type="ECO:0000313" key="4">
    <source>
        <dbReference type="Proteomes" id="UP000799437"/>
    </source>
</evidence>
<sequence>MASAPATPKAASATPTGAWRHPRLDEINKRIGAKTFNEQNVHAIVWNALAFISTFVVPHILYRFIPFIFNLFPASSTKLGYLYWAVRAVFLGNAIYALKPLYTKADDLSDIPLTPSQRALLGLPPSNAPLTPGSQYITPPRYARSTPRSASSLGSSVRAQPGTARSANSSPLAGRGQESNSFSPSPLKRDSSPLLKRRTGEDATRRLSYGSQSPLAVSHFMDSTTSFGGSTPPTPTPASASKPASVGLNNKWLYERGRGSPSQRSVFT</sequence>
<dbReference type="AlphaFoldDB" id="A0A6A6VYA9"/>
<organism evidence="3 4">
    <name type="scientific">Pseudovirgaria hyperparasitica</name>
    <dbReference type="NCBI Taxonomy" id="470096"/>
    <lineage>
        <taxon>Eukaryota</taxon>
        <taxon>Fungi</taxon>
        <taxon>Dikarya</taxon>
        <taxon>Ascomycota</taxon>
        <taxon>Pezizomycotina</taxon>
        <taxon>Dothideomycetes</taxon>
        <taxon>Dothideomycetes incertae sedis</taxon>
        <taxon>Acrospermales</taxon>
        <taxon>Acrospermaceae</taxon>
        <taxon>Pseudovirgaria</taxon>
    </lineage>
</organism>
<evidence type="ECO:0008006" key="5">
    <source>
        <dbReference type="Google" id="ProtNLM"/>
    </source>
</evidence>
<keyword evidence="2" id="KW-1133">Transmembrane helix</keyword>
<protein>
    <recommendedName>
        <fullName evidence="5">Nuclear pore complex component</fullName>
    </recommendedName>
</protein>
<dbReference type="RefSeq" id="XP_033597257.1">
    <property type="nucleotide sequence ID" value="XM_033747469.1"/>
</dbReference>
<dbReference type="OrthoDB" id="429932at2759"/>
<dbReference type="GeneID" id="54488523"/>
<dbReference type="Proteomes" id="UP000799437">
    <property type="component" value="Unassembled WGS sequence"/>
</dbReference>
<feature type="transmembrane region" description="Helical" evidence="2">
    <location>
        <begin position="44"/>
        <end position="69"/>
    </location>
</feature>
<feature type="transmembrane region" description="Helical" evidence="2">
    <location>
        <begin position="81"/>
        <end position="98"/>
    </location>
</feature>
<feature type="compositionally biased region" description="Polar residues" evidence="1">
    <location>
        <begin position="128"/>
        <end position="137"/>
    </location>
</feature>
<keyword evidence="2" id="KW-0812">Transmembrane</keyword>